<feature type="domain" description="Acid ceramidase N-terminal" evidence="2">
    <location>
        <begin position="8"/>
        <end position="48"/>
    </location>
</feature>
<evidence type="ECO:0000256" key="1">
    <source>
        <dbReference type="ARBA" id="ARBA00011891"/>
    </source>
</evidence>
<dbReference type="PANTHER" id="PTHR28583">
    <property type="entry name" value="ACID AMIDASE"/>
    <property type="match status" value="1"/>
</dbReference>
<dbReference type="OrthoDB" id="5273684at2759"/>
<protein>
    <recommendedName>
        <fullName evidence="1">ceramidase</fullName>
        <ecNumber evidence="1">3.5.1.23</ecNumber>
    </recommendedName>
</protein>
<organism evidence="3 4">
    <name type="scientific">Symbiodinium natans</name>
    <dbReference type="NCBI Taxonomy" id="878477"/>
    <lineage>
        <taxon>Eukaryota</taxon>
        <taxon>Sar</taxon>
        <taxon>Alveolata</taxon>
        <taxon>Dinophyceae</taxon>
        <taxon>Suessiales</taxon>
        <taxon>Symbiodiniaceae</taxon>
        <taxon>Symbiodinium</taxon>
    </lineage>
</organism>
<accession>A0A812RWD6</accession>
<comment type="caution">
    <text evidence="3">The sequence shown here is derived from an EMBL/GenBank/DDBJ whole genome shotgun (WGS) entry which is preliminary data.</text>
</comment>
<dbReference type="EMBL" id="CAJNDS010002375">
    <property type="protein sequence ID" value="CAE7454240.1"/>
    <property type="molecule type" value="Genomic_DNA"/>
</dbReference>
<dbReference type="EC" id="3.5.1.23" evidence="1"/>
<dbReference type="AlphaFoldDB" id="A0A812RWD6"/>
<dbReference type="InterPro" id="IPR029130">
    <property type="entry name" value="Acid_ceramidase_N"/>
</dbReference>
<gene>
    <name evidence="3" type="primary">ASAH1</name>
    <name evidence="3" type="ORF">SNAT2548_LOCUS24946</name>
</gene>
<evidence type="ECO:0000313" key="3">
    <source>
        <dbReference type="EMBL" id="CAE7454240.1"/>
    </source>
</evidence>
<reference evidence="3" key="1">
    <citation type="submission" date="2021-02" db="EMBL/GenBank/DDBJ databases">
        <authorList>
            <person name="Dougan E. K."/>
            <person name="Rhodes N."/>
            <person name="Thang M."/>
            <person name="Chan C."/>
        </authorList>
    </citation>
    <scope>NUCLEOTIDE SEQUENCE</scope>
</reference>
<name>A0A812RWD6_9DINO</name>
<dbReference type="PANTHER" id="PTHR28583:SF1">
    <property type="entry name" value="ACID CERAMIDASE"/>
    <property type="match status" value="1"/>
</dbReference>
<proteinExistence type="predicted"/>
<dbReference type="GO" id="GO:0017040">
    <property type="term" value="F:N-acylsphingosine amidohydrolase activity"/>
    <property type="evidence" value="ECO:0007669"/>
    <property type="project" value="UniProtKB-EC"/>
</dbReference>
<keyword evidence="4" id="KW-1185">Reference proteome</keyword>
<dbReference type="Pfam" id="PF15508">
    <property type="entry name" value="NAAA-beta"/>
    <property type="match status" value="1"/>
</dbReference>
<evidence type="ECO:0000259" key="2">
    <source>
        <dbReference type="Pfam" id="PF15508"/>
    </source>
</evidence>
<dbReference type="Proteomes" id="UP000604046">
    <property type="component" value="Unassembled WGS sequence"/>
</dbReference>
<sequence>MTQHICSVPRFVVDLDKPPNERWAHIVDPYAQQLRAVLKQVDDHIEQLNSTATSVAASLVSSVLSGAASMNRVMYKDELAAIAKQADVPLGKLVAMQLVYEASAHCTSVVLPYDDANLSMASAAVGEPDDHATAPLLPAHIRTMDWEMEFLRPLTVEVMFLQHGAPQFLCTTWVGYVGVLTGMTVRHMNRPADQLRLMKQNPASLDAHAWKIGERGRPPAPASPQVDAFENYSVSVNFRAPGTGSFWTNLMNALDSYWPVGFLVRYVLSQSDVPFESAVRVLRTSKLIAPCYLTVCGSAAPGRGALITRDHESELQPWNLSDKGIIVQPNMDHWSDKDEEDIMMSMTRRCNMRLLARDVVKQRLRTTAGLAGSAVPPAGIATEALARLAAGCSEQDRAACDAALLLDDDPLWTVLSAAPICNEITIYGCVMHPATGRFETRLPARPELQAHGILGFHREARLARLANGVRQAANPATSAAFLRCKCCHQFFDPALNSSGQCGHRGKWHTTFEDCSYVRCGYGLGVSKIGLQHWSCCFSTDEESVCPASPPHQAE</sequence>
<evidence type="ECO:0000313" key="4">
    <source>
        <dbReference type="Proteomes" id="UP000604046"/>
    </source>
</evidence>